<organism evidence="2 3">
    <name type="scientific">Fictibacillus macauensis ZFHKF-1</name>
    <dbReference type="NCBI Taxonomy" id="1196324"/>
    <lineage>
        <taxon>Bacteria</taxon>
        <taxon>Bacillati</taxon>
        <taxon>Bacillota</taxon>
        <taxon>Bacilli</taxon>
        <taxon>Bacillales</taxon>
        <taxon>Fictibacillaceae</taxon>
        <taxon>Fictibacillus</taxon>
    </lineage>
</organism>
<sequence length="158" mass="17549">MLTITPLSPTDETPLSLLLLADPSIKKVRASLAQGTCYLARLQDKTIGCLVLVPLSQQTIEIMNIAVDPTYHRQGIGTQLLAYAKTMVQREGYATLEVGTGNSSIGQLAFYQKAGFRMVDIQPDFFLLHYDEPIIENGILCRDMIRLQFSHFTGKTTL</sequence>
<reference evidence="2 3" key="1">
    <citation type="journal article" date="2012" name="J. Bacteriol.">
        <title>Genome of Bacillus macauensis ZFHKF-1, a Long-Chain-Forming Bacterium.</title>
        <authorList>
            <person name="Cai L."/>
            <person name="Zhang T."/>
        </authorList>
    </citation>
    <scope>NUCLEOTIDE SEQUENCE [LARGE SCALE GENOMIC DNA]</scope>
    <source>
        <strain evidence="2 3">ZFHKF-1</strain>
    </source>
</reference>
<accession>I8UBQ4</accession>
<feature type="domain" description="N-acetyltransferase" evidence="1">
    <location>
        <begin position="2"/>
        <end position="146"/>
    </location>
</feature>
<dbReference type="InterPro" id="IPR016181">
    <property type="entry name" value="Acyl_CoA_acyltransferase"/>
</dbReference>
<comment type="caution">
    <text evidence="2">The sequence shown here is derived from an EMBL/GenBank/DDBJ whole genome shotgun (WGS) entry which is preliminary data.</text>
</comment>
<dbReference type="PROSITE" id="PS51186">
    <property type="entry name" value="GNAT"/>
    <property type="match status" value="1"/>
</dbReference>
<evidence type="ECO:0000313" key="3">
    <source>
        <dbReference type="Proteomes" id="UP000004080"/>
    </source>
</evidence>
<dbReference type="Gene3D" id="3.40.630.30">
    <property type="match status" value="1"/>
</dbReference>
<dbReference type="PANTHER" id="PTHR42919:SF26">
    <property type="entry name" value="ACETYLTRANSFERASE"/>
    <property type="match status" value="1"/>
</dbReference>
<proteinExistence type="predicted"/>
<dbReference type="PANTHER" id="PTHR42919">
    <property type="entry name" value="N-ALPHA-ACETYLTRANSFERASE"/>
    <property type="match status" value="1"/>
</dbReference>
<dbReference type="RefSeq" id="WP_007203379.1">
    <property type="nucleotide sequence ID" value="NZ_AKKV01000037.1"/>
</dbReference>
<dbReference type="Proteomes" id="UP000004080">
    <property type="component" value="Unassembled WGS sequence"/>
</dbReference>
<keyword evidence="3" id="KW-1185">Reference proteome</keyword>
<evidence type="ECO:0000313" key="2">
    <source>
        <dbReference type="EMBL" id="EIT84228.1"/>
    </source>
</evidence>
<dbReference type="InterPro" id="IPR051556">
    <property type="entry name" value="N-term/lysine_N-AcTrnsfr"/>
</dbReference>
<dbReference type="GO" id="GO:0016747">
    <property type="term" value="F:acyltransferase activity, transferring groups other than amino-acyl groups"/>
    <property type="evidence" value="ECO:0007669"/>
    <property type="project" value="InterPro"/>
</dbReference>
<dbReference type="CDD" id="cd04301">
    <property type="entry name" value="NAT_SF"/>
    <property type="match status" value="1"/>
</dbReference>
<dbReference type="EMBL" id="AKKV01000037">
    <property type="protein sequence ID" value="EIT84228.1"/>
    <property type="molecule type" value="Genomic_DNA"/>
</dbReference>
<dbReference type="OrthoDB" id="162775at2"/>
<dbReference type="PATRIC" id="fig|1196324.3.peg.3383"/>
<protein>
    <submittedName>
        <fullName evidence="2">GNAT family acetyltransferase</fullName>
    </submittedName>
</protein>
<dbReference type="InterPro" id="IPR000182">
    <property type="entry name" value="GNAT_dom"/>
</dbReference>
<dbReference type="STRING" id="1196324.A374_16533"/>
<dbReference type="AlphaFoldDB" id="I8UBQ4"/>
<dbReference type="Pfam" id="PF13508">
    <property type="entry name" value="Acetyltransf_7"/>
    <property type="match status" value="1"/>
</dbReference>
<evidence type="ECO:0000259" key="1">
    <source>
        <dbReference type="PROSITE" id="PS51186"/>
    </source>
</evidence>
<gene>
    <name evidence="2" type="ORF">A374_16533</name>
</gene>
<name>I8UBQ4_9BACL</name>
<keyword evidence="2" id="KW-0808">Transferase</keyword>
<dbReference type="eggNOG" id="COG0456">
    <property type="taxonomic scope" value="Bacteria"/>
</dbReference>
<dbReference type="SUPFAM" id="SSF55729">
    <property type="entry name" value="Acyl-CoA N-acyltransferases (Nat)"/>
    <property type="match status" value="1"/>
</dbReference>